<protein>
    <submittedName>
        <fullName evidence="2">Uncharacterized protein</fullName>
    </submittedName>
</protein>
<feature type="transmembrane region" description="Helical" evidence="1">
    <location>
        <begin position="36"/>
        <end position="61"/>
    </location>
</feature>
<evidence type="ECO:0000313" key="2">
    <source>
        <dbReference type="EMBL" id="SER62769.1"/>
    </source>
</evidence>
<keyword evidence="3" id="KW-1185">Reference proteome</keyword>
<evidence type="ECO:0000313" key="3">
    <source>
        <dbReference type="Proteomes" id="UP000199572"/>
    </source>
</evidence>
<gene>
    <name evidence="2" type="ORF">SAMN04488023_112104</name>
</gene>
<name>A0A1H9QSF6_9SPHI</name>
<dbReference type="RefSeq" id="WP_090884499.1">
    <property type="nucleotide sequence ID" value="NZ_FOGG01000012.1"/>
</dbReference>
<proteinExistence type="predicted"/>
<dbReference type="EMBL" id="FOGG01000012">
    <property type="protein sequence ID" value="SER62769.1"/>
    <property type="molecule type" value="Genomic_DNA"/>
</dbReference>
<keyword evidence="1" id="KW-0472">Membrane</keyword>
<keyword evidence="1" id="KW-1133">Transmembrane helix</keyword>
<sequence length="67" mass="7184">MTLAFINLGTPEILLILSLACISLIAVAAYGKNTILGFFGSLLLAIIITPIPAFVIIWLFFKKTATS</sequence>
<feature type="transmembrane region" description="Helical" evidence="1">
    <location>
        <begin position="12"/>
        <end position="30"/>
    </location>
</feature>
<keyword evidence="1" id="KW-0812">Transmembrane</keyword>
<organism evidence="2 3">
    <name type="scientific">Pedobacter rhizosphaerae</name>
    <dbReference type="NCBI Taxonomy" id="390241"/>
    <lineage>
        <taxon>Bacteria</taxon>
        <taxon>Pseudomonadati</taxon>
        <taxon>Bacteroidota</taxon>
        <taxon>Sphingobacteriia</taxon>
        <taxon>Sphingobacteriales</taxon>
        <taxon>Sphingobacteriaceae</taxon>
        <taxon>Pedobacter</taxon>
    </lineage>
</organism>
<evidence type="ECO:0000256" key="1">
    <source>
        <dbReference type="SAM" id="Phobius"/>
    </source>
</evidence>
<accession>A0A1H9QSF6</accession>
<dbReference type="STRING" id="390241.SAMN04488023_112104"/>
<dbReference type="Proteomes" id="UP000199572">
    <property type="component" value="Unassembled WGS sequence"/>
</dbReference>
<dbReference type="AlphaFoldDB" id="A0A1H9QSF6"/>
<reference evidence="2 3" key="1">
    <citation type="submission" date="2016-10" db="EMBL/GenBank/DDBJ databases">
        <authorList>
            <person name="de Groot N.N."/>
        </authorList>
    </citation>
    <scope>NUCLEOTIDE SEQUENCE [LARGE SCALE GENOMIC DNA]</scope>
    <source>
        <strain evidence="2 3">DSM 18610</strain>
    </source>
</reference>